<evidence type="ECO:0000259" key="2">
    <source>
        <dbReference type="Pfam" id="PF22980"/>
    </source>
</evidence>
<dbReference type="EMBL" id="JAVHNQ010000008">
    <property type="protein sequence ID" value="KAK6340996.1"/>
    <property type="molecule type" value="Genomic_DNA"/>
</dbReference>
<evidence type="ECO:0000313" key="4">
    <source>
        <dbReference type="Proteomes" id="UP001375240"/>
    </source>
</evidence>
<proteinExistence type="predicted"/>
<organism evidence="3 4">
    <name type="scientific">Orbilia brochopaga</name>
    <dbReference type="NCBI Taxonomy" id="3140254"/>
    <lineage>
        <taxon>Eukaryota</taxon>
        <taxon>Fungi</taxon>
        <taxon>Dikarya</taxon>
        <taxon>Ascomycota</taxon>
        <taxon>Pezizomycotina</taxon>
        <taxon>Orbiliomycetes</taxon>
        <taxon>Orbiliales</taxon>
        <taxon>Orbiliaceae</taxon>
        <taxon>Orbilia</taxon>
    </lineage>
</organism>
<evidence type="ECO:0000256" key="1">
    <source>
        <dbReference type="SAM" id="MobiDB-lite"/>
    </source>
</evidence>
<gene>
    <name evidence="3" type="ORF">TWF696_009308</name>
</gene>
<accession>A0AAV9UFN9</accession>
<sequence>MAKGAYKVENSERFLLSIIKHSDLKQVDYAAVGAEHGITSHSAYCRFNGIKNKLKAALEAEGGGETKTPVTPKRGQKRASPGSAKALNAKMEQDDEEDIQTSVKAVNDGEIAELEAPESPTKRVRVKREAVKQKAVKRESGVKAQNGVDNDDSDYYE</sequence>
<dbReference type="AlphaFoldDB" id="A0AAV9UFN9"/>
<reference evidence="3 4" key="1">
    <citation type="submission" date="2019-10" db="EMBL/GenBank/DDBJ databases">
        <authorList>
            <person name="Palmer J.M."/>
        </authorList>
    </citation>
    <scope>NUCLEOTIDE SEQUENCE [LARGE SCALE GENOMIC DNA]</scope>
    <source>
        <strain evidence="3 4">TWF696</strain>
    </source>
</reference>
<protein>
    <recommendedName>
        <fullName evidence="2">Myb-like DNA-binding domain-containing protein</fullName>
    </recommendedName>
</protein>
<dbReference type="InterPro" id="IPR054505">
    <property type="entry name" value="Myb_DNA-bind_8"/>
</dbReference>
<comment type="caution">
    <text evidence="3">The sequence shown here is derived from an EMBL/GenBank/DDBJ whole genome shotgun (WGS) entry which is preliminary data.</text>
</comment>
<keyword evidence="4" id="KW-1185">Reference proteome</keyword>
<feature type="domain" description="Myb-like DNA-binding" evidence="2">
    <location>
        <begin position="11"/>
        <end position="55"/>
    </location>
</feature>
<name>A0AAV9UFN9_9PEZI</name>
<dbReference type="Proteomes" id="UP001375240">
    <property type="component" value="Unassembled WGS sequence"/>
</dbReference>
<feature type="region of interest" description="Disordered" evidence="1">
    <location>
        <begin position="60"/>
        <end position="157"/>
    </location>
</feature>
<dbReference type="Pfam" id="PF22980">
    <property type="entry name" value="Myb_DNA-bind_8"/>
    <property type="match status" value="1"/>
</dbReference>
<evidence type="ECO:0000313" key="3">
    <source>
        <dbReference type="EMBL" id="KAK6340996.1"/>
    </source>
</evidence>
<feature type="compositionally biased region" description="Basic and acidic residues" evidence="1">
    <location>
        <begin position="127"/>
        <end position="141"/>
    </location>
</feature>